<dbReference type="Gene3D" id="1.20.58.340">
    <property type="entry name" value="Magnesium transport protein CorA, transmembrane region"/>
    <property type="match status" value="1"/>
</dbReference>
<dbReference type="GO" id="GO:0016020">
    <property type="term" value="C:membrane"/>
    <property type="evidence" value="ECO:0007669"/>
    <property type="project" value="InterPro"/>
</dbReference>
<name>A0AAV3QV97_LITER</name>
<dbReference type="GO" id="GO:0015095">
    <property type="term" value="F:magnesium ion transmembrane transporter activity"/>
    <property type="evidence" value="ECO:0007669"/>
    <property type="project" value="UniProtKB-ARBA"/>
</dbReference>
<gene>
    <name evidence="3" type="ORF">LIER_22143</name>
</gene>
<dbReference type="PANTHER" id="PTHR13890:SF35">
    <property type="entry name" value="MAGNESIUM TRANSPORTER MRS2-3"/>
    <property type="match status" value="1"/>
</dbReference>
<dbReference type="InterPro" id="IPR039204">
    <property type="entry name" value="MRS2-like"/>
</dbReference>
<comment type="similarity">
    <text evidence="1">Belongs to the CorA metal ion transporter (MIT) (TC 1.A.35.5) family.</text>
</comment>
<keyword evidence="4" id="KW-1185">Reference proteome</keyword>
<feature type="transmembrane region" description="Helical" evidence="2">
    <location>
        <begin position="174"/>
        <end position="196"/>
    </location>
</feature>
<comment type="caution">
    <text evidence="3">The sequence shown here is derived from an EMBL/GenBank/DDBJ whole genome shotgun (WGS) entry which is preliminary data.</text>
</comment>
<proteinExistence type="inferred from homology"/>
<sequence length="203" mass="22431">MAEMYLTDKLQQQLANSSVTSAIEQDDLDDHVNQAGMDDRIPAEISTGGVGGSARFEEQLFGRLSKTSHGTHTSTTRSATSKLDVEELEMLLEAYFVQVDGTLNKLSTLKEYVDDIEDYINIMLDDEQNHLLQMGVILTTATLVVSAFVVVAGIFGMNIQIDLFDNTKTGMKEFLWIVGGSTAGTIFLYVVAIGWCKHKRLLE</sequence>
<keyword evidence="2" id="KW-0812">Transmembrane</keyword>
<feature type="transmembrane region" description="Helical" evidence="2">
    <location>
        <begin position="131"/>
        <end position="154"/>
    </location>
</feature>
<evidence type="ECO:0000313" key="4">
    <source>
        <dbReference type="Proteomes" id="UP001454036"/>
    </source>
</evidence>
<dbReference type="EMBL" id="BAABME010005982">
    <property type="protein sequence ID" value="GAA0167146.1"/>
    <property type="molecule type" value="Genomic_DNA"/>
</dbReference>
<dbReference type="Proteomes" id="UP001454036">
    <property type="component" value="Unassembled WGS sequence"/>
</dbReference>
<dbReference type="AlphaFoldDB" id="A0AAV3QV97"/>
<evidence type="ECO:0000256" key="2">
    <source>
        <dbReference type="SAM" id="Phobius"/>
    </source>
</evidence>
<evidence type="ECO:0000256" key="1">
    <source>
        <dbReference type="ARBA" id="ARBA00007535"/>
    </source>
</evidence>
<organism evidence="3 4">
    <name type="scientific">Lithospermum erythrorhizon</name>
    <name type="common">Purple gromwell</name>
    <name type="synonym">Lithospermum officinale var. erythrorhizon</name>
    <dbReference type="NCBI Taxonomy" id="34254"/>
    <lineage>
        <taxon>Eukaryota</taxon>
        <taxon>Viridiplantae</taxon>
        <taxon>Streptophyta</taxon>
        <taxon>Embryophyta</taxon>
        <taxon>Tracheophyta</taxon>
        <taxon>Spermatophyta</taxon>
        <taxon>Magnoliopsida</taxon>
        <taxon>eudicotyledons</taxon>
        <taxon>Gunneridae</taxon>
        <taxon>Pentapetalae</taxon>
        <taxon>asterids</taxon>
        <taxon>lamiids</taxon>
        <taxon>Boraginales</taxon>
        <taxon>Boraginaceae</taxon>
        <taxon>Boraginoideae</taxon>
        <taxon>Lithospermeae</taxon>
        <taxon>Lithospermum</taxon>
    </lineage>
</organism>
<protein>
    <submittedName>
        <fullName evidence="3">RNA splicing factor</fullName>
    </submittedName>
</protein>
<evidence type="ECO:0000313" key="3">
    <source>
        <dbReference type="EMBL" id="GAA0167146.1"/>
    </source>
</evidence>
<keyword evidence="2" id="KW-1133">Transmembrane helix</keyword>
<reference evidence="3 4" key="1">
    <citation type="submission" date="2024-01" db="EMBL/GenBank/DDBJ databases">
        <title>The complete chloroplast genome sequence of Lithospermum erythrorhizon: insights into the phylogenetic relationship among Boraginaceae species and the maternal lineages of purple gromwells.</title>
        <authorList>
            <person name="Okada T."/>
            <person name="Watanabe K."/>
        </authorList>
    </citation>
    <scope>NUCLEOTIDE SEQUENCE [LARGE SCALE GENOMIC DNA]</scope>
</reference>
<dbReference type="PANTHER" id="PTHR13890">
    <property type="entry name" value="RNA SPLICING PROTEIN MRS2, MITOCHONDRIAL"/>
    <property type="match status" value="1"/>
</dbReference>
<accession>A0AAV3QV97</accession>
<dbReference type="Pfam" id="PF22099">
    <property type="entry name" value="MRS2-like"/>
    <property type="match status" value="1"/>
</dbReference>
<keyword evidence="2" id="KW-0472">Membrane</keyword>